<protein>
    <submittedName>
        <fullName evidence="2">Uncharacterized protein</fullName>
    </submittedName>
</protein>
<dbReference type="EMBL" id="SDAQ01000333">
    <property type="protein sequence ID" value="KAI3527178.1"/>
    <property type="molecule type" value="Genomic_DNA"/>
</dbReference>
<dbReference type="OrthoDB" id="4525715at2759"/>
<evidence type="ECO:0000313" key="2">
    <source>
        <dbReference type="EMBL" id="KAI3527178.1"/>
    </source>
</evidence>
<keyword evidence="3" id="KW-1185">Reference proteome</keyword>
<name>A0A9P9WZ84_9PEZI</name>
<proteinExistence type="predicted"/>
<dbReference type="Proteomes" id="UP001056436">
    <property type="component" value="Unassembled WGS sequence"/>
</dbReference>
<evidence type="ECO:0000313" key="3">
    <source>
        <dbReference type="Proteomes" id="UP001056436"/>
    </source>
</evidence>
<organism evidence="2 3">
    <name type="scientific">Colletotrichum abscissum</name>
    <dbReference type="NCBI Taxonomy" id="1671311"/>
    <lineage>
        <taxon>Eukaryota</taxon>
        <taxon>Fungi</taxon>
        <taxon>Dikarya</taxon>
        <taxon>Ascomycota</taxon>
        <taxon>Pezizomycotina</taxon>
        <taxon>Sordariomycetes</taxon>
        <taxon>Hypocreomycetidae</taxon>
        <taxon>Glomerellales</taxon>
        <taxon>Glomerellaceae</taxon>
        <taxon>Colletotrichum</taxon>
        <taxon>Colletotrichum acutatum species complex</taxon>
    </lineage>
</organism>
<sequence length="347" mass="38539">MSHLPLFSSGDGKISDQGGRARTASTATLTDSTSIYGIYTPSLTHDSTLSELVVIPSAPEPTVLLSEIQQAADDISQLVGRFGFKMAKTLTTPSIKKALFADKKLLRLPCLMYADEFSCIITRFCSKPIHDSTSAPLLWWLWNELLDVLPPIGETRNCRLDFKPALRTDIALPYAITIDISSKNNKDNIELTASYGGLFDERRIFDAPITQFGFPKSEKYGKLTKATLDISQDPYEGNGCVADIFEYLVPRLESEWRRAMKAFPAEKEEDLVIAIAKSGKAGDDRFPISENQQQQFRNLLRRFPIDAREYVAENGLVGMEKGPYSESAFQAPGPKDWDVGECSSTSI</sequence>
<reference evidence="2" key="1">
    <citation type="submission" date="2019-01" db="EMBL/GenBank/DDBJ databases">
        <title>Colletotrichum abscissum LGMF1257.</title>
        <authorList>
            <person name="Baroncelli R."/>
        </authorList>
    </citation>
    <scope>NUCLEOTIDE SEQUENCE</scope>
    <source>
        <strain evidence="2">Ca142</strain>
    </source>
</reference>
<feature type="region of interest" description="Disordered" evidence="1">
    <location>
        <begin position="325"/>
        <end position="347"/>
    </location>
</feature>
<feature type="region of interest" description="Disordered" evidence="1">
    <location>
        <begin position="1"/>
        <end position="25"/>
    </location>
</feature>
<dbReference type="AlphaFoldDB" id="A0A9P9WZ84"/>
<accession>A0A9P9WZ84</accession>
<evidence type="ECO:0000256" key="1">
    <source>
        <dbReference type="SAM" id="MobiDB-lite"/>
    </source>
</evidence>
<comment type="caution">
    <text evidence="2">The sequence shown here is derived from an EMBL/GenBank/DDBJ whole genome shotgun (WGS) entry which is preliminary data.</text>
</comment>
<gene>
    <name evidence="2" type="ORF">CABS02_15427</name>
</gene>